<dbReference type="Pfam" id="PF09924">
    <property type="entry name" value="LPG_synthase_C"/>
    <property type="match status" value="1"/>
</dbReference>
<dbReference type="InterPro" id="IPR031553">
    <property type="entry name" value="tRNA-synt_2_TM"/>
</dbReference>
<evidence type="ECO:0000313" key="25">
    <source>
        <dbReference type="Proteomes" id="UP001501035"/>
    </source>
</evidence>
<dbReference type="SUPFAM" id="SSF50249">
    <property type="entry name" value="Nucleic acid-binding proteins"/>
    <property type="match status" value="1"/>
</dbReference>
<dbReference type="Gene3D" id="2.40.50.140">
    <property type="entry name" value="Nucleic acid-binding proteins"/>
    <property type="match status" value="1"/>
</dbReference>
<evidence type="ECO:0000256" key="9">
    <source>
        <dbReference type="ARBA" id="ARBA00022741"/>
    </source>
</evidence>
<keyword evidence="5 21" id="KW-0436">Ligase</keyword>
<comment type="catalytic activity">
    <reaction evidence="19">
        <text>L-lysyl-tRNA(Lys) + a 1,2-diacyl-sn-glycero-3-phospho-(1'-sn-glycerol) = a 1,2-diacyl-sn-glycero-3-phospho-1'-(3'-O-L-lysyl)-sn-glycerol + tRNA(Lys)</text>
        <dbReference type="Rhea" id="RHEA:10668"/>
        <dbReference type="Rhea" id="RHEA-COMP:9696"/>
        <dbReference type="Rhea" id="RHEA-COMP:9697"/>
        <dbReference type="ChEBI" id="CHEBI:64716"/>
        <dbReference type="ChEBI" id="CHEBI:75792"/>
        <dbReference type="ChEBI" id="CHEBI:78442"/>
        <dbReference type="ChEBI" id="CHEBI:78529"/>
        <dbReference type="EC" id="2.3.2.3"/>
    </reaction>
</comment>
<dbReference type="InterPro" id="IPR004365">
    <property type="entry name" value="NA-bd_OB_tRNA"/>
</dbReference>
<evidence type="ECO:0000256" key="14">
    <source>
        <dbReference type="ARBA" id="ARBA00023136"/>
    </source>
</evidence>
<keyword evidence="16" id="KW-0046">Antibiotic resistance</keyword>
<name>A0ABP6L0S3_9ACTN</name>
<dbReference type="PANTHER" id="PTHR42918">
    <property type="entry name" value="LYSYL-TRNA SYNTHETASE"/>
    <property type="match status" value="1"/>
</dbReference>
<dbReference type="PANTHER" id="PTHR42918:SF15">
    <property type="entry name" value="LYSINE--TRNA LIGASE, CHLOROPLASTIC_MITOCHONDRIAL"/>
    <property type="match status" value="1"/>
</dbReference>
<evidence type="ECO:0000256" key="11">
    <source>
        <dbReference type="ARBA" id="ARBA00022842"/>
    </source>
</evidence>
<dbReference type="NCBIfam" id="NF001756">
    <property type="entry name" value="PRK00484.1"/>
    <property type="match status" value="1"/>
</dbReference>
<keyword evidence="21" id="KW-0648">Protein biosynthesis</keyword>
<evidence type="ECO:0000256" key="1">
    <source>
        <dbReference type="ARBA" id="ARBA00004651"/>
    </source>
</evidence>
<dbReference type="CDD" id="cd04322">
    <property type="entry name" value="LysRS_N"/>
    <property type="match status" value="1"/>
</dbReference>
<keyword evidence="4" id="KW-1003">Cell membrane</keyword>
<feature type="transmembrane region" description="Helical" evidence="22">
    <location>
        <begin position="145"/>
        <end position="168"/>
    </location>
</feature>
<dbReference type="InterPro" id="IPR018149">
    <property type="entry name" value="Lys-tRNA-synth_II_C"/>
</dbReference>
<dbReference type="EC" id="6.1.1.6" evidence="21"/>
<evidence type="ECO:0000256" key="15">
    <source>
        <dbReference type="ARBA" id="ARBA00023146"/>
    </source>
</evidence>
<keyword evidence="14 22" id="KW-0472">Membrane</keyword>
<evidence type="ECO:0000256" key="21">
    <source>
        <dbReference type="HAMAP-Rule" id="MF_00252"/>
    </source>
</evidence>
<dbReference type="HAMAP" id="MF_00252">
    <property type="entry name" value="Lys_tRNA_synth_class2"/>
    <property type="match status" value="1"/>
</dbReference>
<evidence type="ECO:0000256" key="12">
    <source>
        <dbReference type="ARBA" id="ARBA00022989"/>
    </source>
</evidence>
<keyword evidence="13" id="KW-0443">Lipid metabolism</keyword>
<gene>
    <name evidence="24" type="primary">lysX_1</name>
    <name evidence="21" type="synonym">lysS</name>
    <name evidence="24" type="ORF">GCM10010528_08420</name>
</gene>
<keyword evidence="10 21" id="KW-0067">ATP-binding</keyword>
<evidence type="ECO:0000313" key="24">
    <source>
        <dbReference type="EMBL" id="GAA3029135.1"/>
    </source>
</evidence>
<dbReference type="InterPro" id="IPR002313">
    <property type="entry name" value="Lys-tRNA-ligase_II"/>
</dbReference>
<comment type="caution">
    <text evidence="24">The sequence shown here is derived from an EMBL/GenBank/DDBJ whole genome shotgun (WGS) entry which is preliminary data.</text>
</comment>
<organism evidence="24 25">
    <name type="scientific">Gordonia defluvii</name>
    <dbReference type="NCBI Taxonomy" id="283718"/>
    <lineage>
        <taxon>Bacteria</taxon>
        <taxon>Bacillati</taxon>
        <taxon>Actinomycetota</taxon>
        <taxon>Actinomycetes</taxon>
        <taxon>Mycobacteriales</taxon>
        <taxon>Gordoniaceae</taxon>
        <taxon>Gordonia</taxon>
    </lineage>
</organism>
<comment type="similarity">
    <text evidence="21">Belongs to the class-II aminoacyl-tRNA synthetase family.</text>
</comment>
<keyword evidence="8 21" id="KW-0479">Metal-binding</keyword>
<dbReference type="InterPro" id="IPR006195">
    <property type="entry name" value="aa-tRNA-synth_II"/>
</dbReference>
<comment type="similarity">
    <text evidence="2">In the N-terminal section; belongs to the LPG synthetase family.</text>
</comment>
<evidence type="ECO:0000256" key="16">
    <source>
        <dbReference type="ARBA" id="ARBA00023251"/>
    </source>
</evidence>
<evidence type="ECO:0000256" key="13">
    <source>
        <dbReference type="ARBA" id="ARBA00023098"/>
    </source>
</evidence>
<comment type="subunit">
    <text evidence="21">Homodimer.</text>
</comment>
<dbReference type="Gene3D" id="3.30.930.10">
    <property type="entry name" value="Bira Bifunctional Protein, Domain 2"/>
    <property type="match status" value="1"/>
</dbReference>
<dbReference type="InterPro" id="IPR045864">
    <property type="entry name" value="aa-tRNA-synth_II/BPL/LPL"/>
</dbReference>
<keyword evidence="9 21" id="KW-0547">Nucleotide-binding</keyword>
<feature type="domain" description="Aminoacyl-transfer RNA synthetases class-II family profile" evidence="23">
    <location>
        <begin position="778"/>
        <end position="1091"/>
    </location>
</feature>
<dbReference type="GO" id="GO:0016874">
    <property type="term" value="F:ligase activity"/>
    <property type="evidence" value="ECO:0007669"/>
    <property type="project" value="UniProtKB-KW"/>
</dbReference>
<dbReference type="Pfam" id="PF00152">
    <property type="entry name" value="tRNA-synt_2"/>
    <property type="match status" value="1"/>
</dbReference>
<evidence type="ECO:0000256" key="5">
    <source>
        <dbReference type="ARBA" id="ARBA00022598"/>
    </source>
</evidence>
<keyword evidence="11 21" id="KW-0460">Magnesium</keyword>
<dbReference type="SUPFAM" id="SSF55681">
    <property type="entry name" value="Class II aaRS and biotin synthetases"/>
    <property type="match status" value="1"/>
</dbReference>
<evidence type="ECO:0000256" key="22">
    <source>
        <dbReference type="SAM" id="Phobius"/>
    </source>
</evidence>
<dbReference type="Pfam" id="PF16995">
    <property type="entry name" value="tRNA-synt_2_TM"/>
    <property type="match status" value="1"/>
</dbReference>
<comment type="similarity">
    <text evidence="3">In the C-terminal section; belongs to the class-II aminoacyl-tRNA synthetase family.</text>
</comment>
<keyword evidence="6" id="KW-0808">Transferase</keyword>
<evidence type="ECO:0000256" key="19">
    <source>
        <dbReference type="ARBA" id="ARBA00047540"/>
    </source>
</evidence>
<comment type="subcellular location">
    <subcellularLocation>
        <location evidence="1">Cell membrane</location>
        <topology evidence="1">Multi-pass membrane protein</topology>
    </subcellularLocation>
    <subcellularLocation>
        <location evidence="21">Cytoplasm</location>
    </subcellularLocation>
</comment>
<evidence type="ECO:0000256" key="2">
    <source>
        <dbReference type="ARBA" id="ARBA00005270"/>
    </source>
</evidence>
<feature type="binding site" evidence="21">
    <location>
        <position position="1017"/>
    </location>
    <ligand>
        <name>Mg(2+)</name>
        <dbReference type="ChEBI" id="CHEBI:18420"/>
        <label>1</label>
    </ligand>
</feature>
<dbReference type="InterPro" id="IPR004364">
    <property type="entry name" value="Aa-tRNA-synt_II"/>
</dbReference>
<evidence type="ECO:0000256" key="20">
    <source>
        <dbReference type="ARBA" id="ARBA00048573"/>
    </source>
</evidence>
<accession>A0ABP6L0S3</accession>
<dbReference type="InterPro" id="IPR024320">
    <property type="entry name" value="LPG_synthase_C"/>
</dbReference>
<dbReference type="NCBIfam" id="NF002821">
    <property type="entry name" value="PRK02983.1"/>
    <property type="match status" value="1"/>
</dbReference>
<keyword evidence="21" id="KW-0963">Cytoplasm</keyword>
<dbReference type="PROSITE" id="PS50862">
    <property type="entry name" value="AA_TRNA_LIGASE_II"/>
    <property type="match status" value="1"/>
</dbReference>
<dbReference type="InterPro" id="IPR044136">
    <property type="entry name" value="Lys-tRNA-ligase_II_N"/>
</dbReference>
<feature type="binding site" evidence="21">
    <location>
        <position position="1010"/>
    </location>
    <ligand>
        <name>Mg(2+)</name>
        <dbReference type="ChEBI" id="CHEBI:18420"/>
        <label>1</label>
    </ligand>
</feature>
<evidence type="ECO:0000256" key="18">
    <source>
        <dbReference type="ARBA" id="ARBA00024681"/>
    </source>
</evidence>
<comment type="catalytic activity">
    <reaction evidence="20 21">
        <text>tRNA(Lys) + L-lysine + ATP = L-lysyl-tRNA(Lys) + AMP + diphosphate</text>
        <dbReference type="Rhea" id="RHEA:20792"/>
        <dbReference type="Rhea" id="RHEA-COMP:9696"/>
        <dbReference type="Rhea" id="RHEA-COMP:9697"/>
        <dbReference type="ChEBI" id="CHEBI:30616"/>
        <dbReference type="ChEBI" id="CHEBI:32551"/>
        <dbReference type="ChEBI" id="CHEBI:33019"/>
        <dbReference type="ChEBI" id="CHEBI:78442"/>
        <dbReference type="ChEBI" id="CHEBI:78529"/>
        <dbReference type="ChEBI" id="CHEBI:456215"/>
        <dbReference type="EC" id="6.1.1.6"/>
    </reaction>
</comment>
<feature type="binding site" evidence="21">
    <location>
        <position position="1017"/>
    </location>
    <ligand>
        <name>Mg(2+)</name>
        <dbReference type="ChEBI" id="CHEBI:18420"/>
        <label>2</label>
    </ligand>
</feature>
<feature type="transmembrane region" description="Helical" evidence="22">
    <location>
        <begin position="49"/>
        <end position="70"/>
    </location>
</feature>
<dbReference type="Proteomes" id="UP001501035">
    <property type="component" value="Unassembled WGS sequence"/>
</dbReference>
<feature type="transmembrane region" description="Helical" evidence="22">
    <location>
        <begin position="7"/>
        <end position="29"/>
    </location>
</feature>
<evidence type="ECO:0000256" key="17">
    <source>
        <dbReference type="ARBA" id="ARBA00023268"/>
    </source>
</evidence>
<evidence type="ECO:0000256" key="10">
    <source>
        <dbReference type="ARBA" id="ARBA00022840"/>
    </source>
</evidence>
<dbReference type="Pfam" id="PF01336">
    <property type="entry name" value="tRNA_anti-codon"/>
    <property type="match status" value="1"/>
</dbReference>
<feature type="transmembrane region" description="Helical" evidence="22">
    <location>
        <begin position="116"/>
        <end position="133"/>
    </location>
</feature>
<proteinExistence type="inferred from homology"/>
<evidence type="ECO:0000256" key="4">
    <source>
        <dbReference type="ARBA" id="ARBA00022475"/>
    </source>
</evidence>
<comment type="cofactor">
    <cofactor evidence="21">
        <name>Mg(2+)</name>
        <dbReference type="ChEBI" id="CHEBI:18420"/>
    </cofactor>
    <text evidence="21">Binds 3 Mg(2+) ions per subunit.</text>
</comment>
<keyword evidence="25" id="KW-1185">Reference proteome</keyword>
<keyword evidence="12 22" id="KW-1133">Transmembrane helix</keyword>
<sequence>MARPRGVLVNAPHTASVIVGVLAALSLLSSLSPRIRHLLHVPRTFIDDYIITMPDTSFAWAFVLTLIAIALGHRKRVAWWISVSYLLIYAGSNVAVLIDSVPPWLDGRVSGDRTHAAVGLGIDLVALLFLVVTRKQFYTRVRRGAALSALATLVGGLILGTLLGWGLVELFPDTLARDERLAYAANRVVAFAAIDQHNFDGHQSFSPINGLLGLFGALALLAAALVLFRSQRLSGLIAEPDETLIRALITTFNDDDSLAYFSTRRDKAVVFSSDGRAAITFRVEMSVGMAGGDPIGDPGSWSAAIAEFFAECERFGWHPAAIGVSERGAAAYERAGLSLLGIGDEAILHPRGFTLNGPDMRNVRHAVARARRLGLSGRIRRHRDIPAAEMAGIVALADAWRDTEEERGFAMALGRLGDRLDGDCLLVEAVLHADTDDERSVGMLSFVPWGRTGVSLDVMRRDRSSVNGIVELMVVELMLQAEEFGITEVSLNFAAFREFFEQGERLGVGPVVRAMHGVLTFASQFVQMESLYRSNAKYRPQWVPRYLAFEDARVVPRVGTAAIVTEGFISLPRFAGKSKERSGPAAIPAGVDLAALTAQLADEAQAGVPAIRRPEQVRVRMSKLDGLRAAGVESYPAAGPAERPTHTVAEATAAAVGSVVAVAGRITALRDFGGVVFANLHDWSGQTQVVVDAAALEPGALDFARTVDLGDLVRVSGPIGFSRSGQRSVLVSSWRMLGKCLHPLPDKWAGLADPEAKVRQRYLDLAINPQAREMLAARSTIITTLRGFLADRGFLEVETPILQQIHGGANATPFTTHINAYDLDLYLRIAPELYLKRLCVGGVDKVFELGRNFRNEGADFSHNPEFTSLEAYAAHGDYGDMAVLAQEMIQAAATAVHGSPVVVRPDGDGGFERVDISGDWPRRSVYETVSTAVGAAITPQTGTEALRDIARAHGVPVRPVWDAGQIVAELYEHFGEATTTTPAFYFDFPSSTSPLTRPHRTIDGVSERWDLVAWGVELGTAYTELTDPVEQRRRLTEQSILAAGGDPEAMELDEDFLQALEYAMPPTGGLGLGVDRIVMLITGRSIRESLPFPLTKPQQP</sequence>
<dbReference type="InterPro" id="IPR012340">
    <property type="entry name" value="NA-bd_OB-fold"/>
</dbReference>
<evidence type="ECO:0000259" key="23">
    <source>
        <dbReference type="PROSITE" id="PS50862"/>
    </source>
</evidence>
<evidence type="ECO:0000256" key="3">
    <source>
        <dbReference type="ARBA" id="ARBA00009968"/>
    </source>
</evidence>
<evidence type="ECO:0000256" key="8">
    <source>
        <dbReference type="ARBA" id="ARBA00022723"/>
    </source>
</evidence>
<protein>
    <recommendedName>
        <fullName evidence="21">Lysine--tRNA ligase</fullName>
        <ecNumber evidence="21">6.1.1.6</ecNumber>
    </recommendedName>
    <alternativeName>
        <fullName evidence="21">Lysyl-tRNA synthetase</fullName>
        <shortName evidence="21">LysRS</shortName>
    </alternativeName>
</protein>
<keyword evidence="15 21" id="KW-0030">Aminoacyl-tRNA synthetase</keyword>
<keyword evidence="17" id="KW-0511">Multifunctional enzyme</keyword>
<keyword evidence="7 22" id="KW-0812">Transmembrane</keyword>
<evidence type="ECO:0000256" key="7">
    <source>
        <dbReference type="ARBA" id="ARBA00022692"/>
    </source>
</evidence>
<feature type="transmembrane region" description="Helical" evidence="22">
    <location>
        <begin position="77"/>
        <end position="96"/>
    </location>
</feature>
<dbReference type="PRINTS" id="PR00982">
    <property type="entry name" value="TRNASYNTHLYS"/>
</dbReference>
<evidence type="ECO:0000256" key="6">
    <source>
        <dbReference type="ARBA" id="ARBA00022679"/>
    </source>
</evidence>
<dbReference type="NCBIfam" id="TIGR00499">
    <property type="entry name" value="lysS_bact"/>
    <property type="match status" value="1"/>
</dbReference>
<reference evidence="25" key="1">
    <citation type="journal article" date="2019" name="Int. J. Syst. Evol. Microbiol.">
        <title>The Global Catalogue of Microorganisms (GCM) 10K type strain sequencing project: providing services to taxonomists for standard genome sequencing and annotation.</title>
        <authorList>
            <consortium name="The Broad Institute Genomics Platform"/>
            <consortium name="The Broad Institute Genome Sequencing Center for Infectious Disease"/>
            <person name="Wu L."/>
            <person name="Ma J."/>
        </authorList>
    </citation>
    <scope>NUCLEOTIDE SEQUENCE [LARGE SCALE GENOMIC DNA]</scope>
    <source>
        <strain evidence="25">JCM 14234</strain>
    </source>
</reference>
<dbReference type="EMBL" id="BAAAVS010000016">
    <property type="protein sequence ID" value="GAA3029135.1"/>
    <property type="molecule type" value="Genomic_DNA"/>
</dbReference>
<comment type="function">
    <text evidence="18">Catalyzes the production of L-lysyl-tRNA(Lys)transfer and the transfer of a lysyl group from L-lysyl-tRNA(Lys) to membrane-bound phosphatidylglycerol (PG), which produces lysylphosphatidylglycerol (LPG), one of the components of the bacterial membrane with a positive net charge. LPG synthesis contributes to the resistance to cationic antimicrobial peptides (CAMPs) and likely protects M.tuberculosis against the CAMPs produced by competiting microorganisms (bacteriocins). In fact, the modification of anionic phosphatidylglycerol with positively charged L-lysine results in repulsion of the peptides.</text>
</comment>